<keyword evidence="3" id="KW-1185">Reference proteome</keyword>
<dbReference type="AGR" id="WB:WBGene00194981"/>
<proteinExistence type="predicted"/>
<dbReference type="RefSeq" id="NP_001255164.1">
    <property type="nucleotide sequence ID" value="NM_001268235.1"/>
</dbReference>
<dbReference type="GeneID" id="13191578"/>
<evidence type="ECO:0000313" key="3">
    <source>
        <dbReference type="Proteomes" id="UP000001940"/>
    </source>
</evidence>
<accession>D3YTA0</accession>
<dbReference type="HOGENOM" id="CLU_183222_0_0_1"/>
<dbReference type="EMBL" id="BX284603">
    <property type="protein sequence ID" value="CBK19505.1"/>
    <property type="molecule type" value="Genomic_DNA"/>
</dbReference>
<dbReference type="CTD" id="13191578"/>
<evidence type="ECO:0000313" key="2">
    <source>
        <dbReference type="EMBL" id="CBK19505.1"/>
    </source>
</evidence>
<dbReference type="InParanoid" id="D3YTA0"/>
<name>D3YTA0_CAEEL</name>
<feature type="region of interest" description="Disordered" evidence="1">
    <location>
        <begin position="51"/>
        <end position="97"/>
    </location>
</feature>
<sequence length="97" mass="10975">MLVLLFLTNNENRCWAHTAIRSGGSCSMEYLGDDVQFLRCRASHEEATPILSYRHHLHNHQATARSSKGRPRTTEEEGTNDDGKKTWTKGGDSMELN</sequence>
<protein>
    <submittedName>
        <fullName evidence="2">Secreted protein</fullName>
    </submittedName>
</protein>
<dbReference type="PaxDb" id="6239-Y49E10.30"/>
<dbReference type="Proteomes" id="UP000001940">
    <property type="component" value="Chromosome III"/>
</dbReference>
<dbReference type="WormBase" id="Y49E10.30">
    <property type="protein sequence ID" value="CE44608"/>
    <property type="gene ID" value="WBGene00194981"/>
</dbReference>
<dbReference type="KEGG" id="cel:CELE_Y49E10.30"/>
<evidence type="ECO:0000256" key="1">
    <source>
        <dbReference type="SAM" id="MobiDB-lite"/>
    </source>
</evidence>
<organism evidence="2 3">
    <name type="scientific">Caenorhabditis elegans</name>
    <dbReference type="NCBI Taxonomy" id="6239"/>
    <lineage>
        <taxon>Eukaryota</taxon>
        <taxon>Metazoa</taxon>
        <taxon>Ecdysozoa</taxon>
        <taxon>Nematoda</taxon>
        <taxon>Chromadorea</taxon>
        <taxon>Rhabditida</taxon>
        <taxon>Rhabditina</taxon>
        <taxon>Rhabditomorpha</taxon>
        <taxon>Rhabditoidea</taxon>
        <taxon>Rhabditidae</taxon>
        <taxon>Peloderinae</taxon>
        <taxon>Caenorhabditis</taxon>
    </lineage>
</organism>
<dbReference type="AlphaFoldDB" id="D3YTA0"/>
<reference evidence="2 3" key="1">
    <citation type="journal article" date="1998" name="Science">
        <title>Genome sequence of the nematode C. elegans: a platform for investigating biology.</title>
        <authorList>
            <consortium name="The C. elegans sequencing consortium"/>
            <person name="Sulson J.E."/>
            <person name="Waterston R."/>
        </authorList>
    </citation>
    <scope>NUCLEOTIDE SEQUENCE [LARGE SCALE GENOMIC DNA]</scope>
    <source>
        <strain evidence="2 3">Bristol N2</strain>
    </source>
</reference>
<dbReference type="Bgee" id="WBGene00194981">
    <property type="expression patterns" value="Expressed in embryo and 2 other cell types or tissues"/>
</dbReference>
<gene>
    <name evidence="2" type="ORF">CELE_Y49E10.30</name>
    <name evidence="2 4" type="ORF">Y49E10.30</name>
</gene>
<evidence type="ECO:0000313" key="4">
    <source>
        <dbReference type="WormBase" id="Y49E10.30"/>
    </source>
</evidence>
<dbReference type="PhylomeDB" id="D3YTA0"/>